<protein>
    <recommendedName>
        <fullName evidence="1">GH16 domain-containing protein</fullName>
    </recommendedName>
</protein>
<dbReference type="SUPFAM" id="SSF49899">
    <property type="entry name" value="Concanavalin A-like lectins/glucanases"/>
    <property type="match status" value="1"/>
</dbReference>
<dbReference type="EMBL" id="WEGH01000001">
    <property type="protein sequence ID" value="MQY03054.1"/>
    <property type="molecule type" value="Genomic_DNA"/>
</dbReference>
<dbReference type="Pfam" id="PF00722">
    <property type="entry name" value="Glyco_hydro_16"/>
    <property type="match status" value="1"/>
</dbReference>
<dbReference type="PROSITE" id="PS51762">
    <property type="entry name" value="GH16_2"/>
    <property type="match status" value="1"/>
</dbReference>
<dbReference type="RefSeq" id="WP_153531082.1">
    <property type="nucleotide sequence ID" value="NZ_WEGH01000001.1"/>
</dbReference>
<keyword evidence="3" id="KW-1185">Reference proteome</keyword>
<dbReference type="OrthoDB" id="9809583at2"/>
<dbReference type="CDD" id="cd00413">
    <property type="entry name" value="Glyco_hydrolase_16"/>
    <property type="match status" value="1"/>
</dbReference>
<evidence type="ECO:0000313" key="2">
    <source>
        <dbReference type="EMBL" id="MQY03054.1"/>
    </source>
</evidence>
<organism evidence="2 3">
    <name type="scientific">Actinomadura macrotermitis</name>
    <dbReference type="NCBI Taxonomy" id="2585200"/>
    <lineage>
        <taxon>Bacteria</taxon>
        <taxon>Bacillati</taxon>
        <taxon>Actinomycetota</taxon>
        <taxon>Actinomycetes</taxon>
        <taxon>Streptosporangiales</taxon>
        <taxon>Thermomonosporaceae</taxon>
        <taxon>Actinomadura</taxon>
    </lineage>
</organism>
<dbReference type="InterPro" id="IPR000757">
    <property type="entry name" value="Beta-glucanase-like"/>
</dbReference>
<evidence type="ECO:0000259" key="1">
    <source>
        <dbReference type="PROSITE" id="PS51762"/>
    </source>
</evidence>
<dbReference type="AlphaFoldDB" id="A0A7K0BQP2"/>
<dbReference type="Proteomes" id="UP000487268">
    <property type="component" value="Unassembled WGS sequence"/>
</dbReference>
<sequence length="262" mass="28805">MVPSGTARLSAVVCVLAVGSTAHGCAARGDARTAAARFGWGRPVAAEDFRGRSLDPRDWDVYDGPGHAGKGRRSPRAVSVREGVMTITGRRNGTTGGVAWRRGAQKYGRWEARIRMSRGCACYHPVLLLWPTRGGGGVTPRGENGEIDYVETADDGRRAATSFFLHAGTARNERVRDTRVPADLTRWHAFAVSWTPQGVSGYLDGRRWFHTGDRRMLPAGEMGQTIQLDWFPGERGRTARGVDRDAPATLQIDWIRMYAPDR</sequence>
<evidence type="ECO:0000313" key="3">
    <source>
        <dbReference type="Proteomes" id="UP000487268"/>
    </source>
</evidence>
<dbReference type="GO" id="GO:0004553">
    <property type="term" value="F:hydrolase activity, hydrolyzing O-glycosyl compounds"/>
    <property type="evidence" value="ECO:0007669"/>
    <property type="project" value="InterPro"/>
</dbReference>
<reference evidence="2 3" key="1">
    <citation type="submission" date="2019-10" db="EMBL/GenBank/DDBJ databases">
        <title>Actinomadura rubteroloni sp. nov. and Actinomadura macrotermitis sp. nov., isolated from the gut of fungus growing-termite Macrotermes natalensis.</title>
        <authorList>
            <person name="Benndorf R."/>
            <person name="Martin K."/>
            <person name="Kuefner M."/>
            <person name="De Beer W."/>
            <person name="Kaster A.-K."/>
            <person name="Vollmers J."/>
            <person name="Poulsen M."/>
            <person name="Beemelmanns C."/>
        </authorList>
    </citation>
    <scope>NUCLEOTIDE SEQUENCE [LARGE SCALE GENOMIC DNA]</scope>
    <source>
        <strain evidence="2 3">RB68</strain>
    </source>
</reference>
<proteinExistence type="predicted"/>
<accession>A0A7K0BQP2</accession>
<comment type="caution">
    <text evidence="2">The sequence shown here is derived from an EMBL/GenBank/DDBJ whole genome shotgun (WGS) entry which is preliminary data.</text>
</comment>
<dbReference type="Gene3D" id="2.60.120.200">
    <property type="match status" value="1"/>
</dbReference>
<dbReference type="InterPro" id="IPR013320">
    <property type="entry name" value="ConA-like_dom_sf"/>
</dbReference>
<name>A0A7K0BQP2_9ACTN</name>
<dbReference type="GO" id="GO:0005975">
    <property type="term" value="P:carbohydrate metabolic process"/>
    <property type="evidence" value="ECO:0007669"/>
    <property type="project" value="InterPro"/>
</dbReference>
<feature type="domain" description="GH16" evidence="1">
    <location>
        <begin position="47"/>
        <end position="262"/>
    </location>
</feature>
<gene>
    <name evidence="2" type="ORF">ACRB68_10890</name>
</gene>